<feature type="domain" description="Acylamino-acid-releasing enzyme N-terminal" evidence="9">
    <location>
        <begin position="31"/>
        <end position="440"/>
    </location>
</feature>
<evidence type="ECO:0000256" key="7">
    <source>
        <dbReference type="ARBA" id="ARBA00022801"/>
    </source>
</evidence>
<keyword evidence="6" id="KW-0963">Cytoplasm</keyword>
<comment type="subcellular location">
    <subcellularLocation>
        <location evidence="2">Cytoplasm</location>
    </subcellularLocation>
</comment>
<evidence type="ECO:0000313" key="11">
    <source>
        <dbReference type="Proteomes" id="UP000653454"/>
    </source>
</evidence>
<dbReference type="EC" id="3.4.19.1" evidence="5"/>
<evidence type="ECO:0000256" key="3">
    <source>
        <dbReference type="ARBA" id="ARBA00010040"/>
    </source>
</evidence>
<dbReference type="AlphaFoldDB" id="A0A8S4D5N4"/>
<dbReference type="InterPro" id="IPR029058">
    <property type="entry name" value="AB_hydrolase_fold"/>
</dbReference>
<sequence length="711" mass="78343">MLKMTKPVEHIISTYKQLSKIPAVVGARINKHGNKVTSRWSARNLDRGKTTKSQYEYTLDKDLNVVAQSDFGVDVTNVLLSSVSPSEKYQAIIREERDKDGKKQFLEVWEGPRMLSSVDLAALELHGEVYADSEFSSLEWIPDESAVLYVAEKKVAKSEPYIKRKAIKEVPNPSLLGCGESNGKKGEEYLYRQDWGEQLVGKVSGVMAVCYLQTETFAVLDGVPDDLCVGQVSFSSDGGSVVGVAWEAARKLGLIFCTNRPSYVFELTLDGKFKKLSAKGLSVHSPRVTHGRVTWLQRTSGGAHNACHSLVTRDSTGNVTTLIDIVQTSVKTANGRDFFGVYTAGLPQNCYTKAGDRLVFSSSQQNETKSYVVDLDKENARLVELNKTDMPGSFTILDMNNDVIVGLASNMTHPGQIFVATLPPKGLEDSIVWRPVSAPAELPREVADCTVECLQMEHPDCSDAVKSFSAIYMAPKGDNLPLILWPHGGPHGNFTNTYSVEAALFAMLGFASLSINYRGSTGTGQASVDFLLSRVGSADVTDCKYATDQTVKKFNNDPKRLFLYGGSHGGFLVAHLSGQYPDVYRAVVARNPVIDVASMFSTSDIPDWCAEEAGFPFTEKGPVSEEHLLAMRRCSPIVHVHKVKAPTALMLGSVDKRVPFYQGLEYYRRLKANGVETRLYMYEDNHSLRTLPVEVDNLINGAHWFVTHLDS</sequence>
<evidence type="ECO:0000256" key="6">
    <source>
        <dbReference type="ARBA" id="ARBA00022490"/>
    </source>
</evidence>
<name>A0A8S4D5N4_PLUXY</name>
<dbReference type="PANTHER" id="PTHR42776:SF4">
    <property type="entry name" value="ACYLAMINO-ACID-RELEASING ENZYME"/>
    <property type="match status" value="1"/>
</dbReference>
<dbReference type="GO" id="GO:0008242">
    <property type="term" value="F:omega peptidase activity"/>
    <property type="evidence" value="ECO:0007669"/>
    <property type="project" value="UniProtKB-EC"/>
</dbReference>
<dbReference type="Proteomes" id="UP000653454">
    <property type="component" value="Unassembled WGS sequence"/>
</dbReference>
<comment type="caution">
    <text evidence="10">The sequence shown here is derived from an EMBL/GenBank/DDBJ whole genome shotgun (WGS) entry which is preliminary data.</text>
</comment>
<evidence type="ECO:0000313" key="10">
    <source>
        <dbReference type="EMBL" id="CAG9093044.1"/>
    </source>
</evidence>
<reference evidence="10" key="1">
    <citation type="submission" date="2020-11" db="EMBL/GenBank/DDBJ databases">
        <authorList>
            <person name="Whiteford S."/>
        </authorList>
    </citation>
    <scope>NUCLEOTIDE SEQUENCE</scope>
</reference>
<keyword evidence="11" id="KW-1185">Reference proteome</keyword>
<evidence type="ECO:0000256" key="1">
    <source>
        <dbReference type="ARBA" id="ARBA00000721"/>
    </source>
</evidence>
<evidence type="ECO:0000259" key="8">
    <source>
        <dbReference type="Pfam" id="PF00326"/>
    </source>
</evidence>
<comment type="catalytic activity">
    <reaction evidence="1">
        <text>Cleavage of an N-acetyl or N-formyl amino acid from the N-terminus of a polypeptide.</text>
        <dbReference type="EC" id="3.4.19.1"/>
    </reaction>
</comment>
<dbReference type="GO" id="GO:0005737">
    <property type="term" value="C:cytoplasm"/>
    <property type="evidence" value="ECO:0007669"/>
    <property type="project" value="UniProtKB-SubCell"/>
</dbReference>
<dbReference type="GO" id="GO:0004252">
    <property type="term" value="F:serine-type endopeptidase activity"/>
    <property type="evidence" value="ECO:0007669"/>
    <property type="project" value="TreeGrafter"/>
</dbReference>
<evidence type="ECO:0000256" key="5">
    <source>
        <dbReference type="ARBA" id="ARBA00012917"/>
    </source>
</evidence>
<dbReference type="GO" id="GO:0006508">
    <property type="term" value="P:proteolysis"/>
    <property type="evidence" value="ECO:0007669"/>
    <property type="project" value="InterPro"/>
</dbReference>
<dbReference type="PANTHER" id="PTHR42776">
    <property type="entry name" value="SERINE PEPTIDASE S9 FAMILY MEMBER"/>
    <property type="match status" value="1"/>
</dbReference>
<dbReference type="SUPFAM" id="SSF53474">
    <property type="entry name" value="alpha/beta-Hydrolases"/>
    <property type="match status" value="1"/>
</dbReference>
<evidence type="ECO:0000256" key="4">
    <source>
        <dbReference type="ARBA" id="ARBA00011881"/>
    </source>
</evidence>
<dbReference type="Gene3D" id="3.40.50.1820">
    <property type="entry name" value="alpha/beta hydrolase"/>
    <property type="match status" value="1"/>
</dbReference>
<evidence type="ECO:0000259" key="9">
    <source>
        <dbReference type="Pfam" id="PF19283"/>
    </source>
</evidence>
<dbReference type="InterPro" id="IPR001375">
    <property type="entry name" value="Peptidase_S9_cat"/>
</dbReference>
<dbReference type="InterPro" id="IPR045550">
    <property type="entry name" value="AARE_N"/>
</dbReference>
<feature type="domain" description="Peptidase S9 prolyl oligopeptidase catalytic" evidence="8">
    <location>
        <begin position="498"/>
        <end position="710"/>
    </location>
</feature>
<dbReference type="SUPFAM" id="SSF82171">
    <property type="entry name" value="DPP6 N-terminal domain-like"/>
    <property type="match status" value="1"/>
</dbReference>
<evidence type="ECO:0000256" key="2">
    <source>
        <dbReference type="ARBA" id="ARBA00004496"/>
    </source>
</evidence>
<protein>
    <recommendedName>
        <fullName evidence="5">acylaminoacyl-peptidase</fullName>
        <ecNumber evidence="5">3.4.19.1</ecNumber>
    </recommendedName>
</protein>
<accession>A0A8S4D5N4</accession>
<comment type="similarity">
    <text evidence="3">Belongs to the peptidase S9C family.</text>
</comment>
<dbReference type="Pfam" id="PF00326">
    <property type="entry name" value="Peptidase_S9"/>
    <property type="match status" value="1"/>
</dbReference>
<dbReference type="EMBL" id="CAJHNJ030000003">
    <property type="protein sequence ID" value="CAG9093044.1"/>
    <property type="molecule type" value="Genomic_DNA"/>
</dbReference>
<organism evidence="10 11">
    <name type="scientific">Plutella xylostella</name>
    <name type="common">Diamondback moth</name>
    <name type="synonym">Plutella maculipennis</name>
    <dbReference type="NCBI Taxonomy" id="51655"/>
    <lineage>
        <taxon>Eukaryota</taxon>
        <taxon>Metazoa</taxon>
        <taxon>Ecdysozoa</taxon>
        <taxon>Arthropoda</taxon>
        <taxon>Hexapoda</taxon>
        <taxon>Insecta</taxon>
        <taxon>Pterygota</taxon>
        <taxon>Neoptera</taxon>
        <taxon>Endopterygota</taxon>
        <taxon>Lepidoptera</taxon>
        <taxon>Glossata</taxon>
        <taxon>Ditrysia</taxon>
        <taxon>Yponomeutoidea</taxon>
        <taxon>Plutellidae</taxon>
        <taxon>Plutella</taxon>
    </lineage>
</organism>
<gene>
    <name evidence="10" type="ORF">PLXY2_LOCUS1319</name>
</gene>
<dbReference type="Pfam" id="PF19283">
    <property type="entry name" value="APEH_N"/>
    <property type="match status" value="1"/>
</dbReference>
<keyword evidence="7" id="KW-0378">Hydrolase</keyword>
<proteinExistence type="inferred from homology"/>
<comment type="subunit">
    <text evidence="4">Homotetramer.</text>
</comment>